<gene>
    <name evidence="1" type="ORF">ACFSKX_03410</name>
</gene>
<evidence type="ECO:0000313" key="1">
    <source>
        <dbReference type="EMBL" id="MFD2309455.1"/>
    </source>
</evidence>
<evidence type="ECO:0000313" key="2">
    <source>
        <dbReference type="Proteomes" id="UP001597425"/>
    </source>
</evidence>
<comment type="caution">
    <text evidence="1">The sequence shown here is derived from an EMBL/GenBank/DDBJ whole genome shotgun (WGS) entry which is preliminary data.</text>
</comment>
<dbReference type="Pfam" id="PF10707">
    <property type="entry name" value="YrbL-PhoP_reg"/>
    <property type="match status" value="1"/>
</dbReference>
<name>A0ABW5EAM3_9GAMM</name>
<dbReference type="InterPro" id="IPR019647">
    <property type="entry name" value="PhoP_reg_network_YrbL"/>
</dbReference>
<proteinExistence type="predicted"/>
<keyword evidence="2" id="KW-1185">Reference proteome</keyword>
<sequence length="226" mass="26200">MIDLSRQKPFASGGNRLCYRHPERPDLCVKVMRSGRIEELRNRAAWYKRLSGDSQFDDNAREAEGHAQPALRNADPDSIAWQHLPRWYGIQATSEGPGAVSQLVLDQRGEPAANLETYLQQRGLDKPIAAALERFADWLHRTRMLTRNPLPHNLVVQWQRAGDEASEERPELYLVDGLGCASFLPLAKWFEAAAQHYIERRIQRMWKRVHWEVSGRQIPWKEAERR</sequence>
<reference evidence="2" key="1">
    <citation type="journal article" date="2019" name="Int. J. Syst. Evol. Microbiol.">
        <title>The Global Catalogue of Microorganisms (GCM) 10K type strain sequencing project: providing services to taxonomists for standard genome sequencing and annotation.</title>
        <authorList>
            <consortium name="The Broad Institute Genomics Platform"/>
            <consortium name="The Broad Institute Genome Sequencing Center for Infectious Disease"/>
            <person name="Wu L."/>
            <person name="Ma J."/>
        </authorList>
    </citation>
    <scope>NUCLEOTIDE SEQUENCE [LARGE SCALE GENOMIC DNA]</scope>
    <source>
        <strain evidence="2">KCTC 12848</strain>
    </source>
</reference>
<organism evidence="1 2">
    <name type="scientific">Microbulbifer halophilus</name>
    <dbReference type="NCBI Taxonomy" id="453963"/>
    <lineage>
        <taxon>Bacteria</taxon>
        <taxon>Pseudomonadati</taxon>
        <taxon>Pseudomonadota</taxon>
        <taxon>Gammaproteobacteria</taxon>
        <taxon>Cellvibrionales</taxon>
        <taxon>Microbulbiferaceae</taxon>
        <taxon>Microbulbifer</taxon>
    </lineage>
</organism>
<accession>A0ABW5EAM3</accession>
<protein>
    <submittedName>
        <fullName evidence="1">YrbL family protein</fullName>
    </submittedName>
</protein>
<dbReference type="RefSeq" id="WP_265721774.1">
    <property type="nucleotide sequence ID" value="NZ_JAPIVK010000014.1"/>
</dbReference>
<dbReference type="EMBL" id="JBHUJD010000003">
    <property type="protein sequence ID" value="MFD2309455.1"/>
    <property type="molecule type" value="Genomic_DNA"/>
</dbReference>
<dbReference type="Proteomes" id="UP001597425">
    <property type="component" value="Unassembled WGS sequence"/>
</dbReference>